<reference evidence="1" key="1">
    <citation type="submission" date="2021-06" db="EMBL/GenBank/DDBJ databases">
        <authorList>
            <person name="Kallberg Y."/>
            <person name="Tangrot J."/>
            <person name="Rosling A."/>
        </authorList>
    </citation>
    <scope>NUCLEOTIDE SEQUENCE</scope>
    <source>
        <strain evidence="1">MA461A</strain>
    </source>
</reference>
<organism evidence="1 2">
    <name type="scientific">Racocetra persica</name>
    <dbReference type="NCBI Taxonomy" id="160502"/>
    <lineage>
        <taxon>Eukaryota</taxon>
        <taxon>Fungi</taxon>
        <taxon>Fungi incertae sedis</taxon>
        <taxon>Mucoromycota</taxon>
        <taxon>Glomeromycotina</taxon>
        <taxon>Glomeromycetes</taxon>
        <taxon>Diversisporales</taxon>
        <taxon>Gigasporaceae</taxon>
        <taxon>Racocetra</taxon>
    </lineage>
</organism>
<evidence type="ECO:0000313" key="2">
    <source>
        <dbReference type="Proteomes" id="UP000789920"/>
    </source>
</evidence>
<comment type="caution">
    <text evidence="1">The sequence shown here is derived from an EMBL/GenBank/DDBJ whole genome shotgun (WGS) entry which is preliminary data.</text>
</comment>
<gene>
    <name evidence="1" type="ORF">RPERSI_LOCUS21951</name>
</gene>
<keyword evidence="2" id="KW-1185">Reference proteome</keyword>
<feature type="non-terminal residue" evidence="1">
    <location>
        <position position="1"/>
    </location>
</feature>
<sequence length="68" mass="8016">ISAHKLPFSEIRSNRELFKEVLKGRRPNPFSEDTTEQYKTIVTQAWDQDPDKCPKINELRKQLACLRT</sequence>
<proteinExistence type="predicted"/>
<name>A0ACA9RRR0_9GLOM</name>
<feature type="non-terminal residue" evidence="1">
    <location>
        <position position="68"/>
    </location>
</feature>
<protein>
    <submittedName>
        <fullName evidence="1">13281_t:CDS:1</fullName>
    </submittedName>
</protein>
<accession>A0ACA9RRR0</accession>
<evidence type="ECO:0000313" key="1">
    <source>
        <dbReference type="EMBL" id="CAG8805514.1"/>
    </source>
</evidence>
<dbReference type="EMBL" id="CAJVQC010065443">
    <property type="protein sequence ID" value="CAG8805514.1"/>
    <property type="molecule type" value="Genomic_DNA"/>
</dbReference>
<dbReference type="Proteomes" id="UP000789920">
    <property type="component" value="Unassembled WGS sequence"/>
</dbReference>